<organism evidence="1">
    <name type="scientific">viral metagenome</name>
    <dbReference type="NCBI Taxonomy" id="1070528"/>
    <lineage>
        <taxon>unclassified sequences</taxon>
        <taxon>metagenomes</taxon>
        <taxon>organismal metagenomes</taxon>
    </lineage>
</organism>
<dbReference type="Gene3D" id="3.40.50.150">
    <property type="entry name" value="Vaccinia Virus protein VP39"/>
    <property type="match status" value="1"/>
</dbReference>
<dbReference type="InterPro" id="IPR006342">
    <property type="entry name" value="FkbM_mtfrase"/>
</dbReference>
<dbReference type="SUPFAM" id="SSF53335">
    <property type="entry name" value="S-adenosyl-L-methionine-dependent methyltransferases"/>
    <property type="match status" value="1"/>
</dbReference>
<dbReference type="AlphaFoldDB" id="A0A6C0LID6"/>
<proteinExistence type="predicted"/>
<evidence type="ECO:0008006" key="2">
    <source>
        <dbReference type="Google" id="ProtNLM"/>
    </source>
</evidence>
<dbReference type="EMBL" id="MN740484">
    <property type="protein sequence ID" value="QHU29304.1"/>
    <property type="molecule type" value="Genomic_DNA"/>
</dbReference>
<accession>A0A6C0LID6</accession>
<protein>
    <recommendedName>
        <fullName evidence="2">Methyltransferase FkbM domain-containing protein</fullName>
    </recommendedName>
</protein>
<sequence>MSVENSITQRLSDLHSRLKLNYGNFSEEYPEQEMSVMYIKPDDIVLEIGGNIGRNSCIIASLLNDSKNLVVFESFNTYAQQLKDNRELNNLSFHIEDCAISKCELYQKSWNTKPVNEMYREDFVDWTKIKTSTWSDIKNKYNDLRFDTLVADCEGALYYILRDEPTFLENFQKVIIENDFKNLNHKHYVDEEFKKNNFKRVYVKALECCPIEFDNVREFFYEVWEKELNKS</sequence>
<name>A0A6C0LID6_9ZZZZ</name>
<reference evidence="1" key="1">
    <citation type="journal article" date="2020" name="Nature">
        <title>Giant virus diversity and host interactions through global metagenomics.</title>
        <authorList>
            <person name="Schulz F."/>
            <person name="Roux S."/>
            <person name="Paez-Espino D."/>
            <person name="Jungbluth S."/>
            <person name="Walsh D.A."/>
            <person name="Denef V.J."/>
            <person name="McMahon K.D."/>
            <person name="Konstantinidis K.T."/>
            <person name="Eloe-Fadrosh E.A."/>
            <person name="Kyrpides N.C."/>
            <person name="Woyke T."/>
        </authorList>
    </citation>
    <scope>NUCLEOTIDE SEQUENCE</scope>
    <source>
        <strain evidence="1">GVMAG-M-3300027804-47</strain>
    </source>
</reference>
<dbReference type="InterPro" id="IPR029063">
    <property type="entry name" value="SAM-dependent_MTases_sf"/>
</dbReference>
<evidence type="ECO:0000313" key="1">
    <source>
        <dbReference type="EMBL" id="QHU29304.1"/>
    </source>
</evidence>
<dbReference type="NCBIfam" id="TIGR01444">
    <property type="entry name" value="fkbM_fam"/>
    <property type="match status" value="1"/>
</dbReference>